<dbReference type="Gene3D" id="2.40.50.540">
    <property type="match status" value="1"/>
</dbReference>
<dbReference type="EMBL" id="AGCI01000074">
    <property type="protein sequence ID" value="EHM40724.1"/>
    <property type="molecule type" value="Genomic_DNA"/>
</dbReference>
<dbReference type="InterPro" id="IPR038139">
    <property type="entry name" value="NlpE_C_sf"/>
</dbReference>
<dbReference type="HOGENOM" id="CLU_1219320_0_0_6"/>
<organism evidence="2 3">
    <name type="scientific">Hafnia alvei ATCC 51873</name>
    <dbReference type="NCBI Taxonomy" id="1002364"/>
    <lineage>
        <taxon>Bacteria</taxon>
        <taxon>Pseudomonadati</taxon>
        <taxon>Pseudomonadota</taxon>
        <taxon>Gammaproteobacteria</taxon>
        <taxon>Enterobacterales</taxon>
        <taxon>Hafniaceae</taxon>
        <taxon>Hafnia</taxon>
    </lineage>
</organism>
<reference evidence="2 3" key="1">
    <citation type="submission" date="2011-08" db="EMBL/GenBank/DDBJ databases">
        <authorList>
            <person name="Weinstock G."/>
            <person name="Sodergren E."/>
            <person name="Clifton S."/>
            <person name="Fulton L."/>
            <person name="Fulton B."/>
            <person name="Courtney L."/>
            <person name="Fronick C."/>
            <person name="Harrison M."/>
            <person name="Strong C."/>
            <person name="Farmer C."/>
            <person name="Delahaunty K."/>
            <person name="Markovic C."/>
            <person name="Hall O."/>
            <person name="Minx P."/>
            <person name="Tomlinson C."/>
            <person name="Mitreva M."/>
            <person name="Hou S."/>
            <person name="Chen J."/>
            <person name="Wollam A."/>
            <person name="Pepin K.H."/>
            <person name="Johnson M."/>
            <person name="Bhonagiri V."/>
            <person name="Zhang X."/>
            <person name="Suruliraj S."/>
            <person name="Warren W."/>
            <person name="Chinwalla A."/>
            <person name="Mardis E.R."/>
            <person name="Wilson R.K."/>
        </authorList>
    </citation>
    <scope>NUCLEOTIDE SEQUENCE [LARGE SCALE GENOMIC DNA]</scope>
    <source>
        <strain evidence="2 3">ATCC 51873</strain>
    </source>
</reference>
<comment type="caution">
    <text evidence="2">The sequence shown here is derived from an EMBL/GenBank/DDBJ whole genome shotgun (WGS) entry which is preliminary data.</text>
</comment>
<dbReference type="Proteomes" id="UP000005959">
    <property type="component" value="Unassembled WGS sequence"/>
</dbReference>
<evidence type="ECO:0000313" key="3">
    <source>
        <dbReference type="Proteomes" id="UP000005959"/>
    </source>
</evidence>
<dbReference type="Pfam" id="PF04170">
    <property type="entry name" value="NlpE"/>
    <property type="match status" value="1"/>
</dbReference>
<proteinExistence type="predicted"/>
<dbReference type="NCBIfam" id="NF007814">
    <property type="entry name" value="PRK10523.1"/>
    <property type="match status" value="1"/>
</dbReference>
<evidence type="ECO:0000259" key="1">
    <source>
        <dbReference type="Pfam" id="PF17185"/>
    </source>
</evidence>
<dbReference type="InterPro" id="IPR007298">
    <property type="entry name" value="Cu-R_lipoprotein_NlpE"/>
</dbReference>
<dbReference type="PATRIC" id="fig|1002364.3.peg.2963"/>
<gene>
    <name evidence="2" type="ORF">HMPREF0454_03268</name>
</gene>
<protein>
    <submittedName>
        <fullName evidence="2">Lipoprotein NlpE</fullName>
    </submittedName>
</protein>
<dbReference type="AlphaFoldDB" id="G9Y9K3"/>
<dbReference type="Gene3D" id="2.40.128.640">
    <property type="match status" value="1"/>
</dbReference>
<evidence type="ECO:0000313" key="2">
    <source>
        <dbReference type="EMBL" id="EHM40724.1"/>
    </source>
</evidence>
<keyword evidence="2" id="KW-0449">Lipoprotein</keyword>
<dbReference type="InterPro" id="IPR033450">
    <property type="entry name" value="NlpE_C"/>
</dbReference>
<feature type="domain" description="NlpE C-terminal OB" evidence="1">
    <location>
        <begin position="161"/>
        <end position="248"/>
    </location>
</feature>
<name>G9Y9K3_HAFAL</name>
<sequence>MLIKISNYERLKTNMIKIHSRRITVKKLAISLFLAAGAMALFGCNARSQYVEQPLKPMAQSFQGVLPCADCQGMDTSLFLEKDGTFVLKEVYRGTRDGDQAFAEYGSWQRTADKLVLTGTDGSKRYFRPKGNDLNMLDASGNDIDSTLNYTLKATDAPLPVTPMTFKGMYVYMADAATFHDCATGKNFPVSNNIALEQGYSRAQGEAGQPVFLEIQAHFAITPSMEDGMVEKAIVPDGQPRFDAKGDCAN</sequence>
<dbReference type="Pfam" id="PF17185">
    <property type="entry name" value="NlpE_C"/>
    <property type="match status" value="1"/>
</dbReference>
<accession>G9Y9K3</accession>